<protein>
    <recommendedName>
        <fullName evidence="2">CBM20 domain-containing protein</fullName>
    </recommendedName>
</protein>
<keyword evidence="4" id="KW-1185">Reference proteome</keyword>
<proteinExistence type="predicted"/>
<evidence type="ECO:0000313" key="4">
    <source>
        <dbReference type="Proteomes" id="UP001497480"/>
    </source>
</evidence>
<dbReference type="Gene3D" id="2.60.40.10">
    <property type="entry name" value="Immunoglobulins"/>
    <property type="match status" value="1"/>
</dbReference>
<dbReference type="Pfam" id="PF00686">
    <property type="entry name" value="CBM_20"/>
    <property type="match status" value="1"/>
</dbReference>
<dbReference type="Proteomes" id="UP001497480">
    <property type="component" value="Unassembled WGS sequence"/>
</dbReference>
<dbReference type="GO" id="GO:0016020">
    <property type="term" value="C:membrane"/>
    <property type="evidence" value="ECO:0007669"/>
    <property type="project" value="TreeGrafter"/>
</dbReference>
<feature type="compositionally biased region" description="Basic and acidic residues" evidence="1">
    <location>
        <begin position="203"/>
        <end position="212"/>
    </location>
</feature>
<dbReference type="EMBL" id="CAXHTB010000021">
    <property type="protein sequence ID" value="CAL0328271.1"/>
    <property type="molecule type" value="Genomic_DNA"/>
</dbReference>
<dbReference type="SMART" id="SM01065">
    <property type="entry name" value="CBM_2"/>
    <property type="match status" value="1"/>
</dbReference>
<evidence type="ECO:0000259" key="2">
    <source>
        <dbReference type="SMART" id="SM01065"/>
    </source>
</evidence>
<sequence>MEALASSYSKAIVKNLGPCFPSGNAASVSDRPQICLFSNDKKGCNFKFLKLVQNKGIYPIYAVTSEIKSMLQLDLETMKFEDEMKNIHVKFELQKNCEFGEQFLLLGDDPMLGSWNPSNALPMTWSDGHVWTTHLDWDNAESQKVIQQYQHSYSDEESKNDSNHAKQKHFTVAKDIGSSEEIMKNAKHRMTQRKLIQLKEKLAKSHGNDAKMHITTHNGKVAPIKNQERS</sequence>
<dbReference type="GO" id="GO:2001070">
    <property type="term" value="F:starch binding"/>
    <property type="evidence" value="ECO:0007669"/>
    <property type="project" value="InterPro"/>
</dbReference>
<accession>A0AAV1Y2Q4</accession>
<dbReference type="InterPro" id="IPR013784">
    <property type="entry name" value="Carb-bd-like_fold"/>
</dbReference>
<dbReference type="InterPro" id="IPR013783">
    <property type="entry name" value="Ig-like_fold"/>
</dbReference>
<organism evidence="3 4">
    <name type="scientific">Lupinus luteus</name>
    <name type="common">European yellow lupine</name>
    <dbReference type="NCBI Taxonomy" id="3873"/>
    <lineage>
        <taxon>Eukaryota</taxon>
        <taxon>Viridiplantae</taxon>
        <taxon>Streptophyta</taxon>
        <taxon>Embryophyta</taxon>
        <taxon>Tracheophyta</taxon>
        <taxon>Spermatophyta</taxon>
        <taxon>Magnoliopsida</taxon>
        <taxon>eudicotyledons</taxon>
        <taxon>Gunneridae</taxon>
        <taxon>Pentapetalae</taxon>
        <taxon>rosids</taxon>
        <taxon>fabids</taxon>
        <taxon>Fabales</taxon>
        <taxon>Fabaceae</taxon>
        <taxon>Papilionoideae</taxon>
        <taxon>50 kb inversion clade</taxon>
        <taxon>genistoids sensu lato</taxon>
        <taxon>core genistoids</taxon>
        <taxon>Genisteae</taxon>
        <taxon>Lupinus</taxon>
    </lineage>
</organism>
<dbReference type="PANTHER" id="PTHR15048">
    <property type="entry name" value="STARCH-BINDING DOMAIN-CONTAINING PROTEIN 1"/>
    <property type="match status" value="1"/>
</dbReference>
<evidence type="ECO:0000256" key="1">
    <source>
        <dbReference type="SAM" id="MobiDB-lite"/>
    </source>
</evidence>
<dbReference type="SUPFAM" id="SSF49452">
    <property type="entry name" value="Starch-binding domain-like"/>
    <property type="match status" value="1"/>
</dbReference>
<dbReference type="AlphaFoldDB" id="A0AAV1Y2Q4"/>
<gene>
    <name evidence="3" type="ORF">LLUT_LOCUS29331</name>
</gene>
<reference evidence="3 4" key="1">
    <citation type="submission" date="2024-03" db="EMBL/GenBank/DDBJ databases">
        <authorList>
            <person name="Martinez-Hernandez J."/>
        </authorList>
    </citation>
    <scope>NUCLEOTIDE SEQUENCE [LARGE SCALE GENOMIC DNA]</scope>
</reference>
<evidence type="ECO:0000313" key="3">
    <source>
        <dbReference type="EMBL" id="CAL0328271.1"/>
    </source>
</evidence>
<dbReference type="InterPro" id="IPR002044">
    <property type="entry name" value="CBM20"/>
</dbReference>
<comment type="caution">
    <text evidence="3">The sequence shown here is derived from an EMBL/GenBank/DDBJ whole genome shotgun (WGS) entry which is preliminary data.</text>
</comment>
<feature type="region of interest" description="Disordered" evidence="1">
    <location>
        <begin position="203"/>
        <end position="230"/>
    </location>
</feature>
<dbReference type="PANTHER" id="PTHR15048:SF0">
    <property type="entry name" value="STARCH-BINDING DOMAIN-CONTAINING PROTEIN 1"/>
    <property type="match status" value="1"/>
</dbReference>
<feature type="domain" description="CBM20" evidence="2">
    <location>
        <begin position="86"/>
        <end position="183"/>
    </location>
</feature>
<name>A0AAV1Y2Q4_LUPLU</name>